<dbReference type="GO" id="GO:0046872">
    <property type="term" value="F:metal ion binding"/>
    <property type="evidence" value="ECO:0007669"/>
    <property type="project" value="UniProtKB-KW"/>
</dbReference>
<evidence type="ECO:0000256" key="3">
    <source>
        <dbReference type="ARBA" id="ARBA00022833"/>
    </source>
</evidence>
<dbReference type="Gene3D" id="6.20.50.20">
    <property type="match status" value="1"/>
</dbReference>
<evidence type="ECO:0000313" key="6">
    <source>
        <dbReference type="EMBL" id="KHJ35269.1"/>
    </source>
</evidence>
<evidence type="ECO:0000313" key="7">
    <source>
        <dbReference type="Proteomes" id="UP000030854"/>
    </source>
</evidence>
<organism evidence="6 7">
    <name type="scientific">Uncinula necator</name>
    <name type="common">Grape powdery mildew</name>
    <dbReference type="NCBI Taxonomy" id="52586"/>
    <lineage>
        <taxon>Eukaryota</taxon>
        <taxon>Fungi</taxon>
        <taxon>Dikarya</taxon>
        <taxon>Ascomycota</taxon>
        <taxon>Pezizomycotina</taxon>
        <taxon>Leotiomycetes</taxon>
        <taxon>Erysiphales</taxon>
        <taxon>Erysiphaceae</taxon>
        <taxon>Erysiphe</taxon>
    </lineage>
</organism>
<protein>
    <submittedName>
        <fullName evidence="6">Putative rnase p rpr2 rpp21 subunit domain-containing protein</fullName>
    </submittedName>
</protein>
<reference evidence="6 7" key="1">
    <citation type="journal article" date="2014" name="BMC Genomics">
        <title>Adaptive genomic structural variation in the grape powdery mildew pathogen, Erysiphe necator.</title>
        <authorList>
            <person name="Jones L."/>
            <person name="Riaz S."/>
            <person name="Morales-Cruz A."/>
            <person name="Amrine K.C."/>
            <person name="McGuire B."/>
            <person name="Gubler W.D."/>
            <person name="Walker M.A."/>
            <person name="Cantu D."/>
        </authorList>
    </citation>
    <scope>NUCLEOTIDE SEQUENCE [LARGE SCALE GENOMIC DNA]</scope>
    <source>
        <strain evidence="7">c</strain>
    </source>
</reference>
<dbReference type="HOGENOM" id="CLU_079140_1_2_1"/>
<dbReference type="Pfam" id="PF04032">
    <property type="entry name" value="Rpr2"/>
    <property type="match status" value="1"/>
</dbReference>
<dbReference type="EMBL" id="JNVN01000449">
    <property type="protein sequence ID" value="KHJ35269.1"/>
    <property type="molecule type" value="Genomic_DNA"/>
</dbReference>
<dbReference type="GO" id="GO:0005655">
    <property type="term" value="C:nucleolar ribonuclease P complex"/>
    <property type="evidence" value="ECO:0007669"/>
    <property type="project" value="TreeGrafter"/>
</dbReference>
<comment type="similarity">
    <text evidence="4">Belongs to the eukaryotic/archaeal RNase P protein component 4 family.</text>
</comment>
<name>A0A0B1PFB7_UNCNE</name>
<dbReference type="PANTHER" id="PTHR14742:SF0">
    <property type="entry name" value="RIBONUCLEASE P PROTEIN SUBUNIT P21"/>
    <property type="match status" value="1"/>
</dbReference>
<keyword evidence="1" id="KW-0819">tRNA processing</keyword>
<feature type="region of interest" description="Disordered" evidence="5">
    <location>
        <begin position="48"/>
        <end position="69"/>
    </location>
</feature>
<accession>A0A0B1PFB7</accession>
<dbReference type="GO" id="GO:0008033">
    <property type="term" value="P:tRNA processing"/>
    <property type="evidence" value="ECO:0007669"/>
    <property type="project" value="UniProtKB-KW"/>
</dbReference>
<keyword evidence="3" id="KW-0862">Zinc</keyword>
<evidence type="ECO:0000256" key="4">
    <source>
        <dbReference type="ARBA" id="ARBA00038402"/>
    </source>
</evidence>
<feature type="region of interest" description="Disordered" evidence="5">
    <location>
        <begin position="213"/>
        <end position="237"/>
    </location>
</feature>
<comment type="caution">
    <text evidence="6">The sequence shown here is derived from an EMBL/GenBank/DDBJ whole genome shotgun (WGS) entry which is preliminary data.</text>
</comment>
<dbReference type="InterPro" id="IPR007175">
    <property type="entry name" value="Rpr2/Snm1/Rpp21"/>
</dbReference>
<keyword evidence="2" id="KW-0479">Metal-binding</keyword>
<proteinExistence type="inferred from homology"/>
<dbReference type="OMA" id="HERQAIS"/>
<evidence type="ECO:0000256" key="1">
    <source>
        <dbReference type="ARBA" id="ARBA00022694"/>
    </source>
</evidence>
<gene>
    <name evidence="6" type="ORF">EV44_g2384</name>
</gene>
<dbReference type="PANTHER" id="PTHR14742">
    <property type="entry name" value="RIBONUCLEASE P SUBUNIT P21"/>
    <property type="match status" value="1"/>
</dbReference>
<dbReference type="STRING" id="52586.A0A0B1PFB7"/>
<evidence type="ECO:0000256" key="2">
    <source>
        <dbReference type="ARBA" id="ARBA00022723"/>
    </source>
</evidence>
<dbReference type="Proteomes" id="UP000030854">
    <property type="component" value="Unassembled WGS sequence"/>
</dbReference>
<evidence type="ECO:0000256" key="5">
    <source>
        <dbReference type="SAM" id="MobiDB-lite"/>
    </source>
</evidence>
<keyword evidence="7" id="KW-1185">Reference proteome</keyword>
<sequence length="237" mass="26416">MSKGKSKICNRKANIPNKILYSRVSFLYQAAVYLATINNRHHCCLKNEDKQENPENSGEEMQEDEDKKTGTNAITAAAVVQGTEVLVGSDVKYDISDNARGEGKKKGILNPRTDLKATQGLTSSMDLTAPTIINSRKLISELRAISLKAQIRLSPHIKNSICKTCSTLLIDGTTCSNEIENKSKEGRKPWADILVKRCYTCDSVKRFPLSAQRQKRRKVRTPKNSPVAEEIHVETLN</sequence>
<dbReference type="AlphaFoldDB" id="A0A0B1PFB7"/>